<comment type="caution">
    <text evidence="2">The sequence shown here is derived from an EMBL/GenBank/DDBJ whole genome shotgun (WGS) entry which is preliminary data.</text>
</comment>
<evidence type="ECO:0000313" key="2">
    <source>
        <dbReference type="EMBL" id="CAG8976648.1"/>
    </source>
</evidence>
<dbReference type="PROSITE" id="PS50097">
    <property type="entry name" value="BTB"/>
    <property type="match status" value="1"/>
</dbReference>
<protein>
    <recommendedName>
        <fullName evidence="1">BTB domain-containing protein</fullName>
    </recommendedName>
</protein>
<reference evidence="2" key="1">
    <citation type="submission" date="2021-07" db="EMBL/GenBank/DDBJ databases">
        <authorList>
            <person name="Durling M."/>
        </authorList>
    </citation>
    <scope>NUCLEOTIDE SEQUENCE</scope>
</reference>
<dbReference type="PANTHER" id="PTHR47843">
    <property type="entry name" value="BTB DOMAIN-CONTAINING PROTEIN-RELATED"/>
    <property type="match status" value="1"/>
</dbReference>
<dbReference type="OrthoDB" id="6359816at2759"/>
<dbReference type="AlphaFoldDB" id="A0A9N9PVM6"/>
<dbReference type="Pfam" id="PF00651">
    <property type="entry name" value="BTB"/>
    <property type="match status" value="1"/>
</dbReference>
<gene>
    <name evidence="2" type="ORF">HYALB_00002164</name>
</gene>
<dbReference type="EMBL" id="CAJVRM010000184">
    <property type="protein sequence ID" value="CAG8976648.1"/>
    <property type="molecule type" value="Genomic_DNA"/>
</dbReference>
<dbReference type="CDD" id="cd18186">
    <property type="entry name" value="BTB_POZ_ZBTB_KLHL-like"/>
    <property type="match status" value="1"/>
</dbReference>
<name>A0A9N9PVM6_9HELO</name>
<evidence type="ECO:0000259" key="1">
    <source>
        <dbReference type="PROSITE" id="PS50097"/>
    </source>
</evidence>
<accession>A0A9N9PVM6</accession>
<organism evidence="2 3">
    <name type="scientific">Hymenoscyphus albidus</name>
    <dbReference type="NCBI Taxonomy" id="595503"/>
    <lineage>
        <taxon>Eukaryota</taxon>
        <taxon>Fungi</taxon>
        <taxon>Dikarya</taxon>
        <taxon>Ascomycota</taxon>
        <taxon>Pezizomycotina</taxon>
        <taxon>Leotiomycetes</taxon>
        <taxon>Helotiales</taxon>
        <taxon>Helotiaceae</taxon>
        <taxon>Hymenoscyphus</taxon>
    </lineage>
</organism>
<dbReference type="InterPro" id="IPR000210">
    <property type="entry name" value="BTB/POZ_dom"/>
</dbReference>
<dbReference type="PANTHER" id="PTHR47843:SF5">
    <property type="entry name" value="BTB_POZ DOMAIN PROTEIN"/>
    <property type="match status" value="1"/>
</dbReference>
<dbReference type="SUPFAM" id="SSF54695">
    <property type="entry name" value="POZ domain"/>
    <property type="match status" value="1"/>
</dbReference>
<feature type="domain" description="BTB" evidence="1">
    <location>
        <begin position="16"/>
        <end position="83"/>
    </location>
</feature>
<evidence type="ECO:0000313" key="3">
    <source>
        <dbReference type="Proteomes" id="UP000701801"/>
    </source>
</evidence>
<dbReference type="InterPro" id="IPR011333">
    <property type="entry name" value="SKP1/BTB/POZ_sf"/>
</dbReference>
<keyword evidence="3" id="KW-1185">Reference proteome</keyword>
<proteinExistence type="predicted"/>
<dbReference type="Gene3D" id="3.30.710.10">
    <property type="entry name" value="Potassium Channel Kv1.1, Chain A"/>
    <property type="match status" value="1"/>
</dbReference>
<dbReference type="Proteomes" id="UP000701801">
    <property type="component" value="Unassembled WGS sequence"/>
</dbReference>
<sequence>MPVPTFASLLNDPTYVDLQIRCNGCVFKVHKVVVCTQVKFFAACMKWEFQELKSGIIFLEDDTPEVLELLIQFLYTGDYTVEIPEARDNERVYRSNAELLVHAQIHTHADKYLLDELRALSISKFESALRNLAPVLFTEVFSTIMKGCPEKNEIFQTMCVDFAALHNKTLFTFRDYRNFCAENGAVCVRIMKVIADKVQYIKCSRCGVDIPGDLMAVVFTNVALALGLRGSVMAINEEL</sequence>